<evidence type="ECO:0000256" key="8">
    <source>
        <dbReference type="ARBA" id="ARBA00023277"/>
    </source>
</evidence>
<evidence type="ECO:0000256" key="3">
    <source>
        <dbReference type="ARBA" id="ARBA00008061"/>
    </source>
</evidence>
<dbReference type="GO" id="GO:0033942">
    <property type="term" value="F:4-alpha-D-(1-&gt;4)-alpha-D-glucanotrehalose trehalohydrolase activity"/>
    <property type="evidence" value="ECO:0007669"/>
    <property type="project" value="UniProtKB-EC"/>
</dbReference>
<evidence type="ECO:0000313" key="18">
    <source>
        <dbReference type="EMBL" id="RAK14047.1"/>
    </source>
</evidence>
<accession>A0A327Y0S9</accession>
<evidence type="ECO:0000256" key="1">
    <source>
        <dbReference type="ARBA" id="ARBA00004496"/>
    </source>
</evidence>
<dbReference type="Gene3D" id="2.60.40.10">
    <property type="entry name" value="Immunoglobulins"/>
    <property type="match status" value="1"/>
</dbReference>
<dbReference type="InterPro" id="IPR017853">
    <property type="entry name" value="GH"/>
</dbReference>
<keyword evidence="9 14" id="KW-0326">Glycosidase</keyword>
<reference evidence="18 19" key="1">
    <citation type="submission" date="2018-06" db="EMBL/GenBank/DDBJ databases">
        <title>Genomic Encyclopedia of Archaeal and Bacterial Type Strains, Phase II (KMG-II): from individual species to whole genera.</title>
        <authorList>
            <person name="Goeker M."/>
        </authorList>
    </citation>
    <scope>NUCLEOTIDE SEQUENCE [LARGE SCALE GENOMIC DNA]</scope>
    <source>
        <strain evidence="18 19">DSM 22011</strain>
    </source>
</reference>
<dbReference type="PANTHER" id="PTHR43651">
    <property type="entry name" value="1,4-ALPHA-GLUCAN-BRANCHING ENZYME"/>
    <property type="match status" value="1"/>
</dbReference>
<name>A0A327Y0S9_9RHOB</name>
<evidence type="ECO:0000256" key="11">
    <source>
        <dbReference type="ARBA" id="ARBA00033284"/>
    </source>
</evidence>
<dbReference type="EMBL" id="QLMG01000030">
    <property type="protein sequence ID" value="RAK14047.1"/>
    <property type="molecule type" value="Genomic_DNA"/>
</dbReference>
<dbReference type="AlphaFoldDB" id="A0A327Y0S9"/>
<keyword evidence="8" id="KW-0119">Carbohydrate metabolism</keyword>
<evidence type="ECO:0000256" key="16">
    <source>
        <dbReference type="PIRSR" id="PIRSR006337-3"/>
    </source>
</evidence>
<evidence type="ECO:0000259" key="17">
    <source>
        <dbReference type="SMART" id="SM00642"/>
    </source>
</evidence>
<dbReference type="PANTHER" id="PTHR43651:SF11">
    <property type="entry name" value="MALTO-OLIGOSYLTREHALOSE TREHALOHYDROLASE"/>
    <property type="match status" value="1"/>
</dbReference>
<evidence type="ECO:0000256" key="10">
    <source>
        <dbReference type="ARBA" id="ARBA00032057"/>
    </source>
</evidence>
<comment type="catalytic activity">
    <reaction evidence="12 14">
        <text>hydrolysis of (1-&gt;4)-alpha-D-glucosidic linkage in 4-alpha-D-[(1-&gt;4)-alpha-D-glucanosyl]n trehalose to yield trehalose and (1-&gt;4)-alpha-D-glucan.</text>
        <dbReference type="EC" id="3.2.1.141"/>
    </reaction>
</comment>
<dbReference type="Pfam" id="PF02922">
    <property type="entry name" value="CBM_48"/>
    <property type="match status" value="1"/>
</dbReference>
<dbReference type="Pfam" id="PF00128">
    <property type="entry name" value="Alpha-amylase"/>
    <property type="match status" value="1"/>
</dbReference>
<dbReference type="Gene3D" id="3.20.20.80">
    <property type="entry name" value="Glycosidases"/>
    <property type="match status" value="1"/>
</dbReference>
<dbReference type="CDD" id="cd02853">
    <property type="entry name" value="E_set_MTHase_like_N"/>
    <property type="match status" value="1"/>
</dbReference>
<evidence type="ECO:0000256" key="12">
    <source>
        <dbReference type="ARBA" id="ARBA00034013"/>
    </source>
</evidence>
<dbReference type="UniPathway" id="UPA00299"/>
<proteinExistence type="inferred from homology"/>
<feature type="site" description="Transition state stabilizer" evidence="16">
    <location>
        <position position="380"/>
    </location>
</feature>
<dbReference type="InterPro" id="IPR006047">
    <property type="entry name" value="GH13_cat_dom"/>
</dbReference>
<evidence type="ECO:0000313" key="19">
    <source>
        <dbReference type="Proteomes" id="UP000249165"/>
    </source>
</evidence>
<comment type="pathway">
    <text evidence="2 14">Glycan biosynthesis; trehalose biosynthesis.</text>
</comment>
<dbReference type="InterPro" id="IPR044901">
    <property type="entry name" value="Trehalose_TreZ_E-set_sf"/>
</dbReference>
<feature type="active site" description="Proton donor" evidence="15">
    <location>
        <position position="291"/>
    </location>
</feature>
<dbReference type="OrthoDB" id="9800174at2"/>
<evidence type="ECO:0000256" key="6">
    <source>
        <dbReference type="ARBA" id="ARBA00022490"/>
    </source>
</evidence>
<sequence>MTERTWGARPLQDGRWGFDIWAPAAKTVSLVLDGQERAMTGTDGWWSVQTSAAPGLAYSFRIDGTDRPDPAARAQVNGVDGPSLTVDAGGFDWRGDGAGDWAGRPFDEAVILEIHVGSFTPEGTFAAAAQRLPELASLGITMIELMPVSQFQGRWGWGYDGVLIRAPHPAYGTPDDMRAFVRAAQEQGIAVILDLVMNHFGPFGNYIPSYAPDFYSSVPTPWGDGIAFERAEVRGFFRQAALGWLDEYRLDGFRLDAVHQIRDGSEQHFMHELLHAIHAADRGRPIHLICEDERNLPDLRDAGYDAEWNDDWHNVLHVALTGETQGYYERYGDDPFADLAHTMARGQADEGQDKGDHGARGAPAGHLPWTAFINSNHTHDQIGNRPHGDRLLSLVGDDTGRVIHAALLLMPFTPMLFQGEEIGSTAPFPFFCDPPDDRMRDAVRKGRRKELGALGYDLSDMPDPCGPTAMDMACPYPAPDPDRAARWAALTRDLLTLRRGRIVPLLRTGDTGPGEVSRPCAKAFRARWGFAGGAIEMDLALGSPVGEALDRADFTLGNTATDPFAISVRITA</sequence>
<comment type="similarity">
    <text evidence="3 14">Belongs to the glycosyl hydrolase 13 family.</text>
</comment>
<dbReference type="CDD" id="cd11325">
    <property type="entry name" value="AmyAc_GTHase"/>
    <property type="match status" value="1"/>
</dbReference>
<dbReference type="Gene3D" id="1.10.10.760">
    <property type="entry name" value="E-set domains of sugar-utilizing enzymes"/>
    <property type="match status" value="1"/>
</dbReference>
<evidence type="ECO:0000256" key="9">
    <source>
        <dbReference type="ARBA" id="ARBA00023295"/>
    </source>
</evidence>
<dbReference type="InterPro" id="IPR013783">
    <property type="entry name" value="Ig-like_fold"/>
</dbReference>
<dbReference type="InterPro" id="IPR004193">
    <property type="entry name" value="Glyco_hydro_13_N"/>
</dbReference>
<dbReference type="InterPro" id="IPR014756">
    <property type="entry name" value="Ig_E-set"/>
</dbReference>
<dbReference type="SUPFAM" id="SSF51445">
    <property type="entry name" value="(Trans)glycosidases"/>
    <property type="match status" value="1"/>
</dbReference>
<keyword evidence="19" id="KW-1185">Reference proteome</keyword>
<evidence type="ECO:0000256" key="7">
    <source>
        <dbReference type="ARBA" id="ARBA00022801"/>
    </source>
</evidence>
<dbReference type="Proteomes" id="UP000249165">
    <property type="component" value="Unassembled WGS sequence"/>
</dbReference>
<keyword evidence="6" id="KW-0963">Cytoplasm</keyword>
<protein>
    <recommendedName>
        <fullName evidence="5 13">Malto-oligosyltrehalose trehalohydrolase</fullName>
        <shortName evidence="14">MTHase</shortName>
        <ecNumber evidence="4 13">3.2.1.141</ecNumber>
    </recommendedName>
    <alternativeName>
        <fullName evidence="11 14">4-alpha-D-((1-&gt;4)-alpha-D-glucano)trehalose trehalohydrolase</fullName>
    </alternativeName>
    <alternativeName>
        <fullName evidence="10 14">Maltooligosyl trehalose trehalohydrolase</fullName>
    </alternativeName>
</protein>
<dbReference type="RefSeq" id="WP_111550741.1">
    <property type="nucleotide sequence ID" value="NZ_LIQE01000062.1"/>
</dbReference>
<dbReference type="PIRSF" id="PIRSF006337">
    <property type="entry name" value="Trehalose_TreZ"/>
    <property type="match status" value="1"/>
</dbReference>
<dbReference type="InterPro" id="IPR012768">
    <property type="entry name" value="Trehalose_TreZ"/>
</dbReference>
<dbReference type="GO" id="GO:0005992">
    <property type="term" value="P:trehalose biosynthetic process"/>
    <property type="evidence" value="ECO:0007669"/>
    <property type="project" value="UniProtKB-UniRule"/>
</dbReference>
<dbReference type="SUPFAM" id="SSF81296">
    <property type="entry name" value="E set domains"/>
    <property type="match status" value="1"/>
</dbReference>
<evidence type="ECO:0000256" key="5">
    <source>
        <dbReference type="ARBA" id="ARBA00015938"/>
    </source>
</evidence>
<evidence type="ECO:0000256" key="4">
    <source>
        <dbReference type="ARBA" id="ARBA00012268"/>
    </source>
</evidence>
<dbReference type="NCBIfam" id="TIGR02402">
    <property type="entry name" value="trehalose_TreZ"/>
    <property type="match status" value="1"/>
</dbReference>
<dbReference type="EC" id="3.2.1.141" evidence="4 13"/>
<feature type="domain" description="Glycosyl hydrolase family 13 catalytic" evidence="17">
    <location>
        <begin position="113"/>
        <end position="444"/>
    </location>
</feature>
<evidence type="ECO:0000256" key="15">
    <source>
        <dbReference type="PIRSR" id="PIRSR006337-1"/>
    </source>
</evidence>
<evidence type="ECO:0000256" key="14">
    <source>
        <dbReference type="PIRNR" id="PIRNR006337"/>
    </source>
</evidence>
<dbReference type="GO" id="GO:0005737">
    <property type="term" value="C:cytoplasm"/>
    <property type="evidence" value="ECO:0007669"/>
    <property type="project" value="UniProtKB-SubCell"/>
</dbReference>
<comment type="caution">
    <text evidence="18">The sequence shown here is derived from an EMBL/GenBank/DDBJ whole genome shotgun (WGS) entry which is preliminary data.</text>
</comment>
<feature type="active site" description="Nucleophile" evidence="15">
    <location>
        <position position="256"/>
    </location>
</feature>
<gene>
    <name evidence="18" type="ORF">ATI53_103012</name>
</gene>
<evidence type="ECO:0000256" key="13">
    <source>
        <dbReference type="NCBIfam" id="TIGR02402"/>
    </source>
</evidence>
<organism evidence="18 19">
    <name type="scientific">Salipiger aestuarii</name>
    <dbReference type="NCBI Taxonomy" id="568098"/>
    <lineage>
        <taxon>Bacteria</taxon>
        <taxon>Pseudomonadati</taxon>
        <taxon>Pseudomonadota</taxon>
        <taxon>Alphaproteobacteria</taxon>
        <taxon>Rhodobacterales</taxon>
        <taxon>Roseobacteraceae</taxon>
        <taxon>Salipiger</taxon>
    </lineage>
</organism>
<keyword evidence="7 14" id="KW-0378">Hydrolase</keyword>
<comment type="subcellular location">
    <subcellularLocation>
        <location evidence="1 15">Cytoplasm</location>
    </subcellularLocation>
</comment>
<dbReference type="SMART" id="SM00642">
    <property type="entry name" value="Aamy"/>
    <property type="match status" value="1"/>
</dbReference>
<evidence type="ECO:0000256" key="2">
    <source>
        <dbReference type="ARBA" id="ARBA00005199"/>
    </source>
</evidence>